<dbReference type="AlphaFoldDB" id="A0A2Y9TYL5"/>
<dbReference type="NCBIfam" id="TIGR00945">
    <property type="entry name" value="tatC"/>
    <property type="match status" value="1"/>
</dbReference>
<feature type="region of interest" description="Disordered" evidence="6">
    <location>
        <begin position="242"/>
        <end position="265"/>
    </location>
</feature>
<comment type="function">
    <text evidence="5">Part of the twin-arginine translocation (Tat) system that transports large folded proteins containing a characteristic twin-arginine motif in their signal peptide across membranes. Together with TatB, TatC is part of a receptor directly interacting with Tat signal peptides.</text>
</comment>
<keyword evidence="5" id="KW-0811">Translocation</keyword>
<dbReference type="InterPro" id="IPR002033">
    <property type="entry name" value="TatC"/>
</dbReference>
<feature type="transmembrane region" description="Helical" evidence="5">
    <location>
        <begin position="195"/>
        <end position="212"/>
    </location>
</feature>
<feature type="compositionally biased region" description="Acidic residues" evidence="6">
    <location>
        <begin position="247"/>
        <end position="258"/>
    </location>
</feature>
<reference evidence="7 8" key="1">
    <citation type="journal article" date="2019" name="Int. J. Syst. Evol. Microbiol.">
        <title>Limnobaculum parvum gen. nov., sp. nov., isolated from a freshwater lake.</title>
        <authorList>
            <person name="Baek C."/>
            <person name="Shin S.K."/>
            <person name="Yi H."/>
        </authorList>
    </citation>
    <scope>NUCLEOTIDE SEQUENCE [LARGE SCALE GENOMIC DNA]</scope>
    <source>
        <strain evidence="7 8">HYN0051</strain>
    </source>
</reference>
<keyword evidence="8" id="KW-1185">Reference proteome</keyword>
<comment type="subunit">
    <text evidence="5">The Tat system comprises two distinct complexes: a TatABC complex, containing multiple copies of TatA, TatB and TatC subunits, and a separate TatA complex, containing only TatA subunits. Substrates initially bind to the TatABC complex, which probably triggers association of the separate TatA complex to form the active translocon.</text>
</comment>
<keyword evidence="5" id="KW-0813">Transport</keyword>
<dbReference type="GO" id="GO:0009977">
    <property type="term" value="F:proton motive force dependent protein transmembrane transporter activity"/>
    <property type="evidence" value="ECO:0007669"/>
    <property type="project" value="TreeGrafter"/>
</dbReference>
<dbReference type="PROSITE" id="PS01218">
    <property type="entry name" value="TATC"/>
    <property type="match status" value="1"/>
</dbReference>
<sequence>MSVEDTQPLISHLIELRSRLLRSMICILLIFLALVYFSNDIYHMVSAPLMSQLPHGASMIATDVASPFLTPIKLTLIVSVFFSAPYILYQVWSFIAPALYKHERRLMMPLLFSSTALFYLGMAFAYFVVFPLAFGFFVKTAPEGILISTDINNYLNFVMALFFAFGVSFEVPVAIILLCWSGVTTPDDLKKKRPYIVVGAFVVGMLMTPPDVFSQTLLAIPMCILFEIGVFFARFYVGKGRKKANEQDEEDCEDEHSDDSEKPSA</sequence>
<keyword evidence="3 5" id="KW-1133">Transmembrane helix</keyword>
<dbReference type="HAMAP" id="MF_00902">
    <property type="entry name" value="TatC"/>
    <property type="match status" value="1"/>
</dbReference>
<keyword evidence="5" id="KW-0653">Protein transport</keyword>
<keyword evidence="4 5" id="KW-0472">Membrane</keyword>
<evidence type="ECO:0000256" key="5">
    <source>
        <dbReference type="HAMAP-Rule" id="MF_00902"/>
    </source>
</evidence>
<feature type="transmembrane region" description="Helical" evidence="5">
    <location>
        <begin position="116"/>
        <end position="137"/>
    </location>
</feature>
<dbReference type="InterPro" id="IPR019820">
    <property type="entry name" value="Sec-indep_translocase_CS"/>
</dbReference>
<protein>
    <recommendedName>
        <fullName evidence="5">Sec-independent protein translocase protein TatC</fullName>
    </recommendedName>
</protein>
<evidence type="ECO:0000313" key="8">
    <source>
        <dbReference type="Proteomes" id="UP000244908"/>
    </source>
</evidence>
<dbReference type="OrthoDB" id="9777044at2"/>
<dbReference type="NCBIfam" id="NF008174">
    <property type="entry name" value="PRK10921.1"/>
    <property type="match status" value="1"/>
</dbReference>
<dbReference type="GO" id="GO:0043953">
    <property type="term" value="P:protein transport by the Tat complex"/>
    <property type="evidence" value="ECO:0007669"/>
    <property type="project" value="UniProtKB-UniRule"/>
</dbReference>
<evidence type="ECO:0000256" key="1">
    <source>
        <dbReference type="ARBA" id="ARBA00004141"/>
    </source>
</evidence>
<evidence type="ECO:0000313" key="7">
    <source>
        <dbReference type="EMBL" id="AWH88621.1"/>
    </source>
</evidence>
<proteinExistence type="inferred from homology"/>
<feature type="transmembrane region" description="Helical" evidence="5">
    <location>
        <begin position="20"/>
        <end position="38"/>
    </location>
</feature>
<dbReference type="KEGG" id="lpv:HYN51_08640"/>
<comment type="subcellular location">
    <subcellularLocation>
        <location evidence="5">Cell membrane</location>
        <topology evidence="5">Multi-pass membrane protein</topology>
    </subcellularLocation>
    <subcellularLocation>
        <location evidence="1">Membrane</location>
        <topology evidence="1">Multi-pass membrane protein</topology>
    </subcellularLocation>
</comment>
<evidence type="ECO:0000256" key="3">
    <source>
        <dbReference type="ARBA" id="ARBA00022989"/>
    </source>
</evidence>
<organism evidence="7 8">
    <name type="scientific">Limnobaculum parvum</name>
    <dbReference type="NCBI Taxonomy" id="2172103"/>
    <lineage>
        <taxon>Bacteria</taxon>
        <taxon>Pseudomonadati</taxon>
        <taxon>Pseudomonadota</taxon>
        <taxon>Gammaproteobacteria</taxon>
        <taxon>Enterobacterales</taxon>
        <taxon>Budviciaceae</taxon>
        <taxon>Limnobaculum</taxon>
    </lineage>
</organism>
<dbReference type="PANTHER" id="PTHR30371:SF0">
    <property type="entry name" value="SEC-INDEPENDENT PROTEIN TRANSLOCASE PROTEIN TATC, CHLOROPLASTIC-RELATED"/>
    <property type="match status" value="1"/>
</dbReference>
<feature type="transmembrane region" description="Helical" evidence="5">
    <location>
        <begin position="74"/>
        <end position="95"/>
    </location>
</feature>
<dbReference type="PRINTS" id="PR01840">
    <property type="entry name" value="TATCFAMILY"/>
</dbReference>
<dbReference type="Pfam" id="PF00902">
    <property type="entry name" value="TatC"/>
    <property type="match status" value="1"/>
</dbReference>
<evidence type="ECO:0000256" key="4">
    <source>
        <dbReference type="ARBA" id="ARBA00023136"/>
    </source>
</evidence>
<dbReference type="EMBL" id="CP029185">
    <property type="protein sequence ID" value="AWH88621.1"/>
    <property type="molecule type" value="Genomic_DNA"/>
</dbReference>
<keyword evidence="2 5" id="KW-0812">Transmembrane</keyword>
<dbReference type="GO" id="GO:0065002">
    <property type="term" value="P:intracellular protein transmembrane transport"/>
    <property type="evidence" value="ECO:0007669"/>
    <property type="project" value="TreeGrafter"/>
</dbReference>
<keyword evidence="5" id="KW-1003">Cell membrane</keyword>
<gene>
    <name evidence="5" type="primary">tatC</name>
    <name evidence="7" type="ORF">HYN51_08640</name>
</gene>
<dbReference type="PANTHER" id="PTHR30371">
    <property type="entry name" value="SEC-INDEPENDENT PROTEIN TRANSLOCASE PROTEIN TATC"/>
    <property type="match status" value="1"/>
</dbReference>
<dbReference type="GO" id="GO:0033281">
    <property type="term" value="C:TAT protein transport complex"/>
    <property type="evidence" value="ECO:0007669"/>
    <property type="project" value="UniProtKB-UniRule"/>
</dbReference>
<evidence type="ECO:0000256" key="2">
    <source>
        <dbReference type="ARBA" id="ARBA00022692"/>
    </source>
</evidence>
<accession>A0A2Y9TYL5</accession>
<dbReference type="Proteomes" id="UP000244908">
    <property type="component" value="Chromosome"/>
</dbReference>
<feature type="transmembrane region" description="Helical" evidence="5">
    <location>
        <begin position="218"/>
        <end position="237"/>
    </location>
</feature>
<feature type="transmembrane region" description="Helical" evidence="5">
    <location>
        <begin position="157"/>
        <end position="183"/>
    </location>
</feature>
<evidence type="ECO:0000256" key="6">
    <source>
        <dbReference type="SAM" id="MobiDB-lite"/>
    </source>
</evidence>
<name>A0A2Y9TYL5_9GAMM</name>
<dbReference type="RefSeq" id="WP_108900679.1">
    <property type="nucleotide sequence ID" value="NZ_CP029185.2"/>
</dbReference>
<comment type="similarity">
    <text evidence="5">Belongs to the TatC family.</text>
</comment>